<evidence type="ECO:0000259" key="6">
    <source>
        <dbReference type="Pfam" id="PF23347"/>
    </source>
</evidence>
<protein>
    <recommendedName>
        <fullName evidence="10">Nuclear pore complex protein NUP160</fullName>
    </recommendedName>
</protein>
<evidence type="ECO:0000259" key="5">
    <source>
        <dbReference type="Pfam" id="PF17238"/>
    </source>
</evidence>
<feature type="domain" description="NUP160 helical" evidence="5">
    <location>
        <begin position="559"/>
        <end position="752"/>
    </location>
</feature>
<dbReference type="Proteomes" id="UP000796880">
    <property type="component" value="Unassembled WGS sequence"/>
</dbReference>
<comment type="subcellular location">
    <subcellularLocation>
        <location evidence="1">Nucleus</location>
    </subcellularLocation>
</comment>
<comment type="caution">
    <text evidence="8">The sequence shown here is derived from an EMBL/GenBank/DDBJ whole genome shotgun (WGS) entry which is preliminary data.</text>
</comment>
<feature type="domain" description="NUP160 C-terminal TPR" evidence="6">
    <location>
        <begin position="1230"/>
        <end position="1493"/>
    </location>
</feature>
<dbReference type="Pfam" id="PF11715">
    <property type="entry name" value="Beta-prop_Nup120_160"/>
    <property type="match status" value="1"/>
</dbReference>
<dbReference type="InterPro" id="IPR059141">
    <property type="entry name" value="Beta-prop_Nup120_160"/>
</dbReference>
<evidence type="ECO:0000259" key="4">
    <source>
        <dbReference type="Pfam" id="PF11715"/>
    </source>
</evidence>
<keyword evidence="2" id="KW-0813">Transport</keyword>
<feature type="domain" description="Nucleoporin Nup120/160 beta-propeller" evidence="4">
    <location>
        <begin position="77"/>
        <end position="542"/>
    </location>
</feature>
<accession>A0A8K0DU87</accession>
<reference evidence="8" key="1">
    <citation type="submission" date="2020-03" db="EMBL/GenBank/DDBJ databases">
        <title>A high-quality chromosome-level genome assembly of a woody plant with both climbing and erect habits, Rhamnella rubrinervis.</title>
        <authorList>
            <person name="Lu Z."/>
            <person name="Yang Y."/>
            <person name="Zhu X."/>
            <person name="Sun Y."/>
        </authorList>
    </citation>
    <scope>NUCLEOTIDE SEQUENCE</scope>
    <source>
        <strain evidence="8">BYM</strain>
        <tissue evidence="8">Leaf</tissue>
    </source>
</reference>
<dbReference type="InterPro" id="IPR035192">
    <property type="entry name" value="NUP160_hel_plant"/>
</dbReference>
<keyword evidence="3" id="KW-0539">Nucleus</keyword>
<dbReference type="GO" id="GO:0017056">
    <property type="term" value="F:structural constituent of nuclear pore"/>
    <property type="evidence" value="ECO:0007669"/>
    <property type="project" value="TreeGrafter"/>
</dbReference>
<dbReference type="PANTHER" id="PTHR21286:SF0">
    <property type="entry name" value="NUCLEAR PORE COMPLEX PROTEIN NUP160"/>
    <property type="match status" value="1"/>
</dbReference>
<evidence type="ECO:0000259" key="7">
    <source>
        <dbReference type="Pfam" id="PF23354"/>
    </source>
</evidence>
<dbReference type="OrthoDB" id="67716at2759"/>
<dbReference type="PANTHER" id="PTHR21286">
    <property type="entry name" value="NUCLEAR PORE COMPLEX PROTEIN NUP160"/>
    <property type="match status" value="1"/>
</dbReference>
<gene>
    <name evidence="8" type="ORF">FNV43_RR21968</name>
</gene>
<organism evidence="8 9">
    <name type="scientific">Rhamnella rubrinervis</name>
    <dbReference type="NCBI Taxonomy" id="2594499"/>
    <lineage>
        <taxon>Eukaryota</taxon>
        <taxon>Viridiplantae</taxon>
        <taxon>Streptophyta</taxon>
        <taxon>Embryophyta</taxon>
        <taxon>Tracheophyta</taxon>
        <taxon>Spermatophyta</taxon>
        <taxon>Magnoliopsida</taxon>
        <taxon>eudicotyledons</taxon>
        <taxon>Gunneridae</taxon>
        <taxon>Pentapetalae</taxon>
        <taxon>rosids</taxon>
        <taxon>fabids</taxon>
        <taxon>Rosales</taxon>
        <taxon>Rhamnaceae</taxon>
        <taxon>rhamnoid group</taxon>
        <taxon>Rhamneae</taxon>
        <taxon>Rhamnella</taxon>
    </lineage>
</organism>
<name>A0A8K0DU87_9ROSA</name>
<keyword evidence="9" id="KW-1185">Reference proteome</keyword>
<dbReference type="GO" id="GO:0005643">
    <property type="term" value="C:nuclear pore"/>
    <property type="evidence" value="ECO:0007669"/>
    <property type="project" value="TreeGrafter"/>
</dbReference>
<evidence type="ECO:0008006" key="10">
    <source>
        <dbReference type="Google" id="ProtNLM"/>
    </source>
</evidence>
<evidence type="ECO:0000313" key="9">
    <source>
        <dbReference type="Proteomes" id="UP000796880"/>
    </source>
</evidence>
<dbReference type="Pfam" id="PF23354">
    <property type="entry name" value="TPR_NUP160_120_M"/>
    <property type="match status" value="1"/>
</dbReference>
<evidence type="ECO:0000256" key="3">
    <source>
        <dbReference type="ARBA" id="ARBA00023242"/>
    </source>
</evidence>
<dbReference type="InterPro" id="IPR056536">
    <property type="entry name" value="TPR_NUP160_C"/>
</dbReference>
<feature type="domain" description="NUP160 middle TPR" evidence="7">
    <location>
        <begin position="931"/>
        <end position="1181"/>
    </location>
</feature>
<dbReference type="InterPro" id="IPR056535">
    <property type="entry name" value="TPR_NUP160_M"/>
</dbReference>
<sequence length="1517" mass="170489">MGSRWTMAGMEVPIIGSDSLRWIEVSVPSSSSTPSLSSTTTIDSADANASFFTTTCAPLTDDFASSSVIGNSPPTHLIWRIHKSQPDALELLELCASKEFPRTGLRITFPDALSPFAFVCENEVDVTSSNHPYLLYALTVSGLAYLLRIRSISTYSSSSVFPPDELLIGFDMRPYGPITSAAVTAAGCFVVGRNDGSVGCFQLGTLDPTAPGFVHELRDDSGFGRFWGFMSRGRMVGAVQDMVISEIHGKQLLFVLHSDGILRVWDLLCSSKVFSHTMNVPAVAGASLVRLWVGDAEHDSSTISLAVLCRHTLEISSEIIHLYSLQFSFGDRIALLLDPSIQSIPLGEVGCIDVKLTSDKIWILKDNGLMLQSLFGADGNAEHTCYYALQEDFVADQLFQSPENSSDELLLISHSIFSSAKDNIVPVVSSIFLRRLLQPGVHHNIALRSTFLEYNRHWTESEFQTLTADGLKKEILSLIEHEGIAENLMSINCSWKNFCTHYFHNWCKSNAPCGLIVESSAGAVGLIRKNSFSVFRSLEDIERLIYGSSDGLGDLVSFGLDLFDDNLDHEVLVDLLRCVTNISQHLGKTASAIFYESLVSTPVISSEEVVPHILKILETGYSSPVATFKIPELGTHVAWEKKLMDHKSLRKFSVDMLLSLHALCRKAVTWSKVLSGIESYLKFLVPQKVVQNLDAEPLLDINGSILVQATSQVAKLMFESALDILLFLSYLVNNSGQFNILPADISKIQLELVPMIQEIISEWFIVHFFATTPCESAVIEDFSSQLSLLQIDSSTGKRSWNENLGKCEFPLAFIFLLNTRISSGDQIHPHLRCLPYLHDIIGSVRNFASWIIWGKSGESSALLSHSTELALILLRHGQYEAVEHLLSMVEAHSKKEKTSESIQDTDGGWCILHHLLGCCLLAQAQRGLHGMLKERKVSEAVRCFFRASSVKDAYQALQSLPQEAALPLLDFSIVSGAAWKLHYYQWVMQIFEQYYVSEGACQFALAALEQVEEALSTKDEHHGGDPFYQSATTIKGQLWSNVFKFTLDLNHFDDAYCAIISNPDEESKYICLRRLIIVLYESSAMKILCGGQLPFIGLIDKVEQELVWKAGRSDILMKPNLYKFLYAFEMHRHNWRRAASYIYQYCNRLRTEAALRECQHNSLDLQERLNGLSAAINALHLVHPAYAWIDPLLDRYAVQDNHYPFKKAKRPVEEECNGFQPQKFHSCINIEQIEKEFVLTSAEYLLLLAHVKWRFTEIHKVPSDLVDLLIQADLYDMAFTVLLKFFKGSDLKRELERVFSAISLKCCPNKVDSSWDGDDHRNHGVLLISSKDDVVDHSPPDTATTPQQSKGISRWGTLELYLEKYVGFHARLPVIVAETLLRTDPQIELPLWLVNMFKDGQRERTWGMTGQESNPALLFRIYVDYGRYTEATNLLLEYIESYASMRPADIINRKRPFAVWFPFTAIQRLWYQLEELIRLGHMVDQCDKLKKLLHGALLKHLELLKVDSEDAISAAAI</sequence>
<dbReference type="Pfam" id="PF23347">
    <property type="entry name" value="TPR_Nup160_C"/>
    <property type="match status" value="1"/>
</dbReference>
<proteinExistence type="predicted"/>
<dbReference type="Pfam" id="PF17238">
    <property type="entry name" value="NUP160_helical_2"/>
    <property type="match status" value="1"/>
</dbReference>
<dbReference type="EMBL" id="VOIH02000010">
    <property type="protein sequence ID" value="KAF3434881.1"/>
    <property type="molecule type" value="Genomic_DNA"/>
</dbReference>
<evidence type="ECO:0000256" key="1">
    <source>
        <dbReference type="ARBA" id="ARBA00004123"/>
    </source>
</evidence>
<evidence type="ECO:0000313" key="8">
    <source>
        <dbReference type="EMBL" id="KAF3434881.1"/>
    </source>
</evidence>
<dbReference type="InterPro" id="IPR021717">
    <property type="entry name" value="Nucleoporin_Nup160"/>
</dbReference>
<evidence type="ECO:0000256" key="2">
    <source>
        <dbReference type="ARBA" id="ARBA00022448"/>
    </source>
</evidence>